<accession>A0A1B9NDN5</accession>
<organism evidence="1 2">
    <name type="scientific">Microbacterium sediminis</name>
    <dbReference type="NCBI Taxonomy" id="904291"/>
    <lineage>
        <taxon>Bacteria</taxon>
        <taxon>Bacillati</taxon>
        <taxon>Actinomycetota</taxon>
        <taxon>Actinomycetes</taxon>
        <taxon>Micrococcales</taxon>
        <taxon>Microbacteriaceae</taxon>
        <taxon>Microbacterium</taxon>
    </lineage>
</organism>
<dbReference type="EMBL" id="LXMD01000021">
    <property type="protein sequence ID" value="OCG74707.1"/>
    <property type="molecule type" value="Genomic_DNA"/>
</dbReference>
<dbReference type="RefSeq" id="WP_067024869.1">
    <property type="nucleotide sequence ID" value="NZ_CP038256.1"/>
</dbReference>
<protein>
    <submittedName>
        <fullName evidence="1">Uncharacterized protein</fullName>
    </submittedName>
</protein>
<reference evidence="1 2" key="1">
    <citation type="submission" date="2016-05" db="EMBL/GenBank/DDBJ databases">
        <authorList>
            <person name="Lavstsen T."/>
            <person name="Jespersen J.S."/>
        </authorList>
    </citation>
    <scope>NUCLEOTIDE SEQUENCE [LARGE SCALE GENOMIC DNA]</scope>
    <source>
        <strain evidence="1 2">YLB-01</strain>
    </source>
</reference>
<gene>
    <name evidence="1" type="ORF">A7J15_04025</name>
</gene>
<evidence type="ECO:0000313" key="2">
    <source>
        <dbReference type="Proteomes" id="UP000093355"/>
    </source>
</evidence>
<dbReference type="Proteomes" id="UP000093355">
    <property type="component" value="Unassembled WGS sequence"/>
</dbReference>
<evidence type="ECO:0000313" key="1">
    <source>
        <dbReference type="EMBL" id="OCG74707.1"/>
    </source>
</evidence>
<dbReference type="AlphaFoldDB" id="A0A1B9NDN5"/>
<sequence>MTDDQRLPPGILLAFAAVAYGALAICITGFASLITDTDVIAVPGLGPVPGALAVLASVLVFAAMLWPVLRVARPAFTGVIPVALATALAHLASLWLLAVVFGSGLARATAAVAGAITGWTAPAFLLAAVIAAWGAIAVRRTAARPPKWPWETHPDDE</sequence>
<comment type="caution">
    <text evidence="1">The sequence shown here is derived from an EMBL/GenBank/DDBJ whole genome shotgun (WGS) entry which is preliminary data.</text>
</comment>
<name>A0A1B9NDN5_9MICO</name>
<keyword evidence="2" id="KW-1185">Reference proteome</keyword>
<proteinExistence type="predicted"/>